<keyword evidence="2" id="KW-1185">Reference proteome</keyword>
<organism evidence="1 2">
    <name type="scientific">Umezawaea endophytica</name>
    <dbReference type="NCBI Taxonomy" id="1654476"/>
    <lineage>
        <taxon>Bacteria</taxon>
        <taxon>Bacillati</taxon>
        <taxon>Actinomycetota</taxon>
        <taxon>Actinomycetes</taxon>
        <taxon>Pseudonocardiales</taxon>
        <taxon>Pseudonocardiaceae</taxon>
        <taxon>Umezawaea</taxon>
    </lineage>
</organism>
<accession>A0A9X2VI16</accession>
<gene>
    <name evidence="1" type="ORF">NZH93_00860</name>
</gene>
<name>A0A9X2VI16_9PSEU</name>
<evidence type="ECO:0000313" key="2">
    <source>
        <dbReference type="Proteomes" id="UP001141259"/>
    </source>
</evidence>
<protein>
    <submittedName>
        <fullName evidence="1">Uncharacterized protein</fullName>
    </submittedName>
</protein>
<comment type="caution">
    <text evidence="1">The sequence shown here is derived from an EMBL/GenBank/DDBJ whole genome shotgun (WGS) entry which is preliminary data.</text>
</comment>
<sequence length="71" mass="7510">MFATTPNGSAIYGYLGSPNNWAQVGGAGYEWAVTDGAIYGLTPNRQEVYRWVSGTTWTAVGGPADQIVPCP</sequence>
<dbReference type="RefSeq" id="WP_259620908.1">
    <property type="nucleotide sequence ID" value="NZ_JANYMP010000001.1"/>
</dbReference>
<reference evidence="1" key="1">
    <citation type="submission" date="2022-08" db="EMBL/GenBank/DDBJ databases">
        <authorList>
            <person name="Tistechok S."/>
            <person name="Samborskyy M."/>
            <person name="Roman I."/>
        </authorList>
    </citation>
    <scope>NUCLEOTIDE SEQUENCE</scope>
    <source>
        <strain evidence="1">DSM 103496</strain>
    </source>
</reference>
<proteinExistence type="predicted"/>
<dbReference type="AlphaFoldDB" id="A0A9X2VI16"/>
<evidence type="ECO:0000313" key="1">
    <source>
        <dbReference type="EMBL" id="MCS7475388.1"/>
    </source>
</evidence>
<dbReference type="EMBL" id="JANYMP010000001">
    <property type="protein sequence ID" value="MCS7475388.1"/>
    <property type="molecule type" value="Genomic_DNA"/>
</dbReference>
<dbReference type="Proteomes" id="UP001141259">
    <property type="component" value="Unassembled WGS sequence"/>
</dbReference>